<dbReference type="AlphaFoldDB" id="A0A8J6D0M3"/>
<organism evidence="1 2">
    <name type="scientific">Gossypium anomalum</name>
    <dbReference type="NCBI Taxonomy" id="47600"/>
    <lineage>
        <taxon>Eukaryota</taxon>
        <taxon>Viridiplantae</taxon>
        <taxon>Streptophyta</taxon>
        <taxon>Embryophyta</taxon>
        <taxon>Tracheophyta</taxon>
        <taxon>Spermatophyta</taxon>
        <taxon>Magnoliopsida</taxon>
        <taxon>eudicotyledons</taxon>
        <taxon>Gunneridae</taxon>
        <taxon>Pentapetalae</taxon>
        <taxon>rosids</taxon>
        <taxon>malvids</taxon>
        <taxon>Malvales</taxon>
        <taxon>Malvaceae</taxon>
        <taxon>Malvoideae</taxon>
        <taxon>Gossypium</taxon>
    </lineage>
</organism>
<dbReference type="OrthoDB" id="1001682at2759"/>
<evidence type="ECO:0000313" key="1">
    <source>
        <dbReference type="EMBL" id="KAG8489125.1"/>
    </source>
</evidence>
<comment type="caution">
    <text evidence="1">The sequence shown here is derived from an EMBL/GenBank/DDBJ whole genome shotgun (WGS) entry which is preliminary data.</text>
</comment>
<reference evidence="1 2" key="1">
    <citation type="journal article" date="2021" name="bioRxiv">
        <title>The Gossypium anomalum genome as a resource for cotton improvement and evolutionary analysis of hybrid incompatibility.</title>
        <authorList>
            <person name="Grover C.E."/>
            <person name="Yuan D."/>
            <person name="Arick M.A."/>
            <person name="Miller E.R."/>
            <person name="Hu G."/>
            <person name="Peterson D.G."/>
            <person name="Wendel J.F."/>
            <person name="Udall J.A."/>
        </authorList>
    </citation>
    <scope>NUCLEOTIDE SEQUENCE [LARGE SCALE GENOMIC DNA]</scope>
    <source>
        <strain evidence="1">JFW-Udall</strain>
        <tissue evidence="1">Leaf</tissue>
    </source>
</reference>
<dbReference type="EMBL" id="JAHUZN010000007">
    <property type="protein sequence ID" value="KAG8489125.1"/>
    <property type="molecule type" value="Genomic_DNA"/>
</dbReference>
<dbReference type="Proteomes" id="UP000701853">
    <property type="component" value="Chromosome 7"/>
</dbReference>
<sequence length="97" mass="10961">MDMLVDPELVSSLSWKDRLLGRGSSRNGEIGPDLGVSNEEDLILLEEYVTSSTMNGTPSIEFSDKIQQILYKRMESTMVLKLLGRSFQCIEDYVKVL</sequence>
<gene>
    <name evidence="1" type="ORF">CXB51_017163</name>
</gene>
<protein>
    <submittedName>
        <fullName evidence="1">Uncharacterized protein</fullName>
    </submittedName>
</protein>
<keyword evidence="2" id="KW-1185">Reference proteome</keyword>
<proteinExistence type="predicted"/>
<name>A0A8J6D0M3_9ROSI</name>
<evidence type="ECO:0000313" key="2">
    <source>
        <dbReference type="Proteomes" id="UP000701853"/>
    </source>
</evidence>
<accession>A0A8J6D0M3</accession>